<evidence type="ECO:0000259" key="6">
    <source>
        <dbReference type="Pfam" id="PF00082"/>
    </source>
</evidence>
<dbReference type="Pfam" id="PF00082">
    <property type="entry name" value="Peptidase_S8"/>
    <property type="match status" value="1"/>
</dbReference>
<feature type="domain" description="Peptidase S8/S53" evidence="6">
    <location>
        <begin position="38"/>
        <end position="185"/>
    </location>
</feature>
<comment type="similarity">
    <text evidence="1 5">Belongs to the peptidase S8 family.</text>
</comment>
<dbReference type="PANTHER" id="PTHR43806:SF11">
    <property type="entry name" value="CEREVISIN-RELATED"/>
    <property type="match status" value="1"/>
</dbReference>
<evidence type="ECO:0000313" key="7">
    <source>
        <dbReference type="EMBL" id="MBE6421756.1"/>
    </source>
</evidence>
<evidence type="ECO:0000256" key="5">
    <source>
        <dbReference type="PROSITE-ProRule" id="PRU01240"/>
    </source>
</evidence>
<evidence type="ECO:0000256" key="2">
    <source>
        <dbReference type="ARBA" id="ARBA00022670"/>
    </source>
</evidence>
<dbReference type="EMBL" id="SUVG01000008">
    <property type="protein sequence ID" value="MBE6421756.1"/>
    <property type="molecule type" value="Genomic_DNA"/>
</dbReference>
<evidence type="ECO:0000256" key="3">
    <source>
        <dbReference type="ARBA" id="ARBA00022801"/>
    </source>
</evidence>
<comment type="caution">
    <text evidence="5">Lacks conserved residue(s) required for the propagation of feature annotation.</text>
</comment>
<dbReference type="InterPro" id="IPR000209">
    <property type="entry name" value="Peptidase_S8/S53_dom"/>
</dbReference>
<evidence type="ECO:0000256" key="1">
    <source>
        <dbReference type="ARBA" id="ARBA00011073"/>
    </source>
</evidence>
<dbReference type="Gene3D" id="3.40.50.200">
    <property type="entry name" value="Peptidase S8/S53 domain"/>
    <property type="match status" value="1"/>
</dbReference>
<dbReference type="InterPro" id="IPR050131">
    <property type="entry name" value="Peptidase_S8_subtilisin-like"/>
</dbReference>
<evidence type="ECO:0000256" key="4">
    <source>
        <dbReference type="ARBA" id="ARBA00022825"/>
    </source>
</evidence>
<dbReference type="GO" id="GO:0004252">
    <property type="term" value="F:serine-type endopeptidase activity"/>
    <property type="evidence" value="ECO:0007669"/>
    <property type="project" value="InterPro"/>
</dbReference>
<dbReference type="PRINTS" id="PR00723">
    <property type="entry name" value="SUBTILISIN"/>
</dbReference>
<keyword evidence="2" id="KW-0645">Protease</keyword>
<dbReference type="Proteomes" id="UP000725649">
    <property type="component" value="Unassembled WGS sequence"/>
</dbReference>
<reference evidence="7" key="1">
    <citation type="submission" date="2019-04" db="EMBL/GenBank/DDBJ databases">
        <title>Evolution of Biomass-Degrading Anaerobic Consortia Revealed by Metagenomics.</title>
        <authorList>
            <person name="Peng X."/>
        </authorList>
    </citation>
    <scope>NUCLEOTIDE SEQUENCE</scope>
    <source>
        <strain evidence="7">SIG66</strain>
    </source>
</reference>
<accession>A0A928DQT4</accession>
<organism evidence="7 8">
    <name type="scientific">Candidatus Avelusimicrobium gallicola</name>
    <dbReference type="NCBI Taxonomy" id="2562704"/>
    <lineage>
        <taxon>Bacteria</taxon>
        <taxon>Pseudomonadati</taxon>
        <taxon>Elusimicrobiota</taxon>
        <taxon>Elusimicrobia</taxon>
        <taxon>Elusimicrobiales</taxon>
        <taxon>Elusimicrobiaceae</taxon>
        <taxon>Candidatus Avelusimicrobium</taxon>
    </lineage>
</organism>
<dbReference type="PROSITE" id="PS51892">
    <property type="entry name" value="SUBTILASE"/>
    <property type="match status" value="1"/>
</dbReference>
<dbReference type="GO" id="GO:0006508">
    <property type="term" value="P:proteolysis"/>
    <property type="evidence" value="ECO:0007669"/>
    <property type="project" value="UniProtKB-KW"/>
</dbReference>
<protein>
    <recommendedName>
        <fullName evidence="6">Peptidase S8/S53 domain-containing protein</fullName>
    </recommendedName>
</protein>
<dbReference type="PANTHER" id="PTHR43806">
    <property type="entry name" value="PEPTIDASE S8"/>
    <property type="match status" value="1"/>
</dbReference>
<dbReference type="InterPro" id="IPR022398">
    <property type="entry name" value="Peptidase_S8_His-AS"/>
</dbReference>
<gene>
    <name evidence="7" type="ORF">E7027_06515</name>
</gene>
<keyword evidence="3" id="KW-0378">Hydrolase</keyword>
<dbReference type="PROSITE" id="PS00137">
    <property type="entry name" value="SUBTILASE_HIS"/>
    <property type="match status" value="1"/>
</dbReference>
<dbReference type="InterPro" id="IPR015500">
    <property type="entry name" value="Peptidase_S8_subtilisin-rel"/>
</dbReference>
<name>A0A928DQT4_9BACT</name>
<dbReference type="SUPFAM" id="SSF52743">
    <property type="entry name" value="Subtilisin-like"/>
    <property type="match status" value="1"/>
</dbReference>
<dbReference type="AlphaFoldDB" id="A0A928DQT4"/>
<sequence>MRVSEDGEFSWIDVTPEPEAFDNLWAYRLFPAEKKLTGKGVTVAVADSGIMSHPEFNGKNIQGQDFTMSGFITDIKNHGTGVAGVIGARGLRFTGIAPNAAILVYKIDDGSRLVGPQASASALNAIFDYNQQNPNQKIAVVNLSYGASGGGSVPLTNAINRLHDSGVVIVCPAGNDGFPGVHYPAIWIPLWQSVLWRAINAMYIPTPPSARNLTLLLPGIVCTPLLMTAATL</sequence>
<dbReference type="InterPro" id="IPR036852">
    <property type="entry name" value="Peptidase_S8/S53_dom_sf"/>
</dbReference>
<comment type="caution">
    <text evidence="7">The sequence shown here is derived from an EMBL/GenBank/DDBJ whole genome shotgun (WGS) entry which is preliminary data.</text>
</comment>
<evidence type="ECO:0000313" key="8">
    <source>
        <dbReference type="Proteomes" id="UP000725649"/>
    </source>
</evidence>
<proteinExistence type="inferred from homology"/>
<keyword evidence="4" id="KW-0720">Serine protease</keyword>